<dbReference type="RefSeq" id="XP_014567310.1">
    <property type="nucleotide sequence ID" value="XM_014711824.1"/>
</dbReference>
<keyword evidence="2" id="KW-1185">Reference proteome</keyword>
<dbReference type="EMBL" id="BABT02000108">
    <property type="protein sequence ID" value="GAA96833.1"/>
    <property type="molecule type" value="Genomic_DNA"/>
</dbReference>
<dbReference type="InParanoid" id="G7E1Z6"/>
<organism evidence="1 2">
    <name type="scientific">Mixia osmundae (strain CBS 9802 / IAM 14324 / JCM 22182 / KY 12970)</name>
    <dbReference type="NCBI Taxonomy" id="764103"/>
    <lineage>
        <taxon>Eukaryota</taxon>
        <taxon>Fungi</taxon>
        <taxon>Dikarya</taxon>
        <taxon>Basidiomycota</taxon>
        <taxon>Pucciniomycotina</taxon>
        <taxon>Mixiomycetes</taxon>
        <taxon>Mixiales</taxon>
        <taxon>Mixiaceae</taxon>
        <taxon>Mixia</taxon>
    </lineage>
</organism>
<dbReference type="Proteomes" id="UP000009131">
    <property type="component" value="Unassembled WGS sequence"/>
</dbReference>
<comment type="caution">
    <text evidence="1">The sequence shown here is derived from an EMBL/GenBank/DDBJ whole genome shotgun (WGS) entry which is preliminary data.</text>
</comment>
<reference evidence="1 2" key="2">
    <citation type="journal article" date="2012" name="Open Biol.">
        <title>Characteristics of nucleosomes and linker DNA regions on the genome of the basidiomycete Mixia osmundae revealed by mono- and dinucleosome mapping.</title>
        <authorList>
            <person name="Nishida H."/>
            <person name="Kondo S."/>
            <person name="Matsumoto T."/>
            <person name="Suzuki Y."/>
            <person name="Yoshikawa H."/>
            <person name="Taylor T.D."/>
            <person name="Sugiyama J."/>
        </authorList>
    </citation>
    <scope>NUCLEOTIDE SEQUENCE [LARGE SCALE GENOMIC DNA]</scope>
    <source>
        <strain evidence="2">CBS 9802 / IAM 14324 / JCM 22182 / KY 12970</strain>
    </source>
</reference>
<sequence>MVQDFAKISRVAPEGVTATVTQGNFYVEWTMSTVNEGIEETIMFDIYYIRHYIVSAKRVGATKGTVSGYADWALICNNVKVHQLD</sequence>
<dbReference type="HOGENOM" id="CLU_148165_0_0_1"/>
<accession>G7E1Z6</accession>
<protein>
    <submittedName>
        <fullName evidence="1">Uncharacterized protein</fullName>
    </submittedName>
</protein>
<dbReference type="AlphaFoldDB" id="G7E1Z6"/>
<evidence type="ECO:0000313" key="1">
    <source>
        <dbReference type="EMBL" id="GAA96833.1"/>
    </source>
</evidence>
<gene>
    <name evidence="1" type="primary">Mo03506</name>
    <name evidence="1" type="ORF">E5Q_03506</name>
</gene>
<evidence type="ECO:0000313" key="2">
    <source>
        <dbReference type="Proteomes" id="UP000009131"/>
    </source>
</evidence>
<proteinExistence type="predicted"/>
<name>G7E1Z6_MIXOS</name>
<reference evidence="1 2" key="1">
    <citation type="journal article" date="2011" name="J. Gen. Appl. Microbiol.">
        <title>Draft genome sequencing of the enigmatic basidiomycete Mixia osmundae.</title>
        <authorList>
            <person name="Nishida H."/>
            <person name="Nagatsuka Y."/>
            <person name="Sugiyama J."/>
        </authorList>
    </citation>
    <scope>NUCLEOTIDE SEQUENCE [LARGE SCALE GENOMIC DNA]</scope>
    <source>
        <strain evidence="2">CBS 9802 / IAM 14324 / JCM 22182 / KY 12970</strain>
    </source>
</reference>